<comment type="caution">
    <text evidence="1">The sequence shown here is derived from an EMBL/GenBank/DDBJ whole genome shotgun (WGS) entry which is preliminary data.</text>
</comment>
<sequence length="141" mass="15501">MNAPSPTLHNFLFMLPASTTGAEQEIIVNLARRLTSLGYVYIASAHEGTMVDREDIRFMPLHEDMLPSFGALTGVFVVRDAGIAAAAQDHYPAAHVLMIDPARVEEDLPEYEPEQVIAAWPASKTLWSRPIRETAKVLTAA</sequence>
<protein>
    <submittedName>
        <fullName evidence="1">Uncharacterized protein</fullName>
    </submittedName>
</protein>
<dbReference type="EMBL" id="BAABIA010000005">
    <property type="protein sequence ID" value="GAA5141388.1"/>
    <property type="molecule type" value="Genomic_DNA"/>
</dbReference>
<keyword evidence="2" id="KW-1185">Reference proteome</keyword>
<dbReference type="RefSeq" id="WP_345736748.1">
    <property type="nucleotide sequence ID" value="NZ_BAABIA010000005.1"/>
</dbReference>
<proteinExistence type="predicted"/>
<name>A0ABP9P999_9BACT</name>
<organism evidence="1 2">
    <name type="scientific">Prosthecobacter algae</name>
    <dbReference type="NCBI Taxonomy" id="1144682"/>
    <lineage>
        <taxon>Bacteria</taxon>
        <taxon>Pseudomonadati</taxon>
        <taxon>Verrucomicrobiota</taxon>
        <taxon>Verrucomicrobiia</taxon>
        <taxon>Verrucomicrobiales</taxon>
        <taxon>Verrucomicrobiaceae</taxon>
        <taxon>Prosthecobacter</taxon>
    </lineage>
</organism>
<evidence type="ECO:0000313" key="1">
    <source>
        <dbReference type="EMBL" id="GAA5141388.1"/>
    </source>
</evidence>
<reference evidence="2" key="1">
    <citation type="journal article" date="2019" name="Int. J. Syst. Evol. Microbiol.">
        <title>The Global Catalogue of Microorganisms (GCM) 10K type strain sequencing project: providing services to taxonomists for standard genome sequencing and annotation.</title>
        <authorList>
            <consortium name="The Broad Institute Genomics Platform"/>
            <consortium name="The Broad Institute Genome Sequencing Center for Infectious Disease"/>
            <person name="Wu L."/>
            <person name="Ma J."/>
        </authorList>
    </citation>
    <scope>NUCLEOTIDE SEQUENCE [LARGE SCALE GENOMIC DNA]</scope>
    <source>
        <strain evidence="2">JCM 18053</strain>
    </source>
</reference>
<gene>
    <name evidence="1" type="ORF">GCM10023213_25420</name>
</gene>
<accession>A0ABP9P999</accession>
<dbReference type="Proteomes" id="UP001499852">
    <property type="component" value="Unassembled WGS sequence"/>
</dbReference>
<evidence type="ECO:0000313" key="2">
    <source>
        <dbReference type="Proteomes" id="UP001499852"/>
    </source>
</evidence>